<evidence type="ECO:0000256" key="9">
    <source>
        <dbReference type="ARBA" id="ARBA00023277"/>
    </source>
</evidence>
<comment type="function">
    <text evidence="10">Phosphorylase is an important allosteric enzyme in carbohydrate metabolism. Enzymes from different sources differ in their regulatory mechanisms and in their natural substrates. However, all known phosphorylases share catalytic and structural properties.</text>
</comment>
<proteinExistence type="inferred from homology"/>
<gene>
    <name evidence="13" type="ORF">C3F09_05805</name>
</gene>
<dbReference type="InterPro" id="IPR052182">
    <property type="entry name" value="Glycogen/Maltodextrin_Phosph"/>
</dbReference>
<keyword evidence="9" id="KW-0119">Carbohydrate metabolism</keyword>
<keyword evidence="6" id="KW-0328">Glycosyltransferase</keyword>
<dbReference type="EC" id="2.4.1.1" evidence="4"/>
<dbReference type="PANTHER" id="PTHR42655">
    <property type="entry name" value="GLYCOGEN PHOSPHORYLASE"/>
    <property type="match status" value="1"/>
</dbReference>
<dbReference type="PROSITE" id="PS00102">
    <property type="entry name" value="PHOSPHORYLASE"/>
    <property type="match status" value="1"/>
</dbReference>
<evidence type="ECO:0000313" key="14">
    <source>
        <dbReference type="Proteomes" id="UP000250918"/>
    </source>
</evidence>
<dbReference type="InterPro" id="IPR011834">
    <property type="entry name" value="Agluc_phsphrylas"/>
</dbReference>
<comment type="cofactor">
    <cofactor evidence="2">
        <name>pyridoxal 5'-phosphate</name>
        <dbReference type="ChEBI" id="CHEBI:597326"/>
    </cofactor>
</comment>
<dbReference type="EMBL" id="PQAP01000067">
    <property type="protein sequence ID" value="PWB73005.1"/>
    <property type="molecule type" value="Genomic_DNA"/>
</dbReference>
<feature type="modified residue" description="N6-(pyridoxal phosphate)lysine" evidence="11">
    <location>
        <position position="606"/>
    </location>
</feature>
<dbReference type="InterPro" id="IPR035090">
    <property type="entry name" value="Pyridoxal_P_attach_site"/>
</dbReference>
<comment type="similarity">
    <text evidence="3">Belongs to the glycogen phosphorylase family.</text>
</comment>
<dbReference type="SUPFAM" id="SSF53756">
    <property type="entry name" value="UDP-Glycosyltransferase/glycogen phosphorylase"/>
    <property type="match status" value="1"/>
</dbReference>
<evidence type="ECO:0000256" key="2">
    <source>
        <dbReference type="ARBA" id="ARBA00001933"/>
    </source>
</evidence>
<evidence type="ECO:0000256" key="5">
    <source>
        <dbReference type="ARBA" id="ARBA00022533"/>
    </source>
</evidence>
<dbReference type="PANTHER" id="PTHR42655:SF1">
    <property type="entry name" value="GLYCOGEN PHOSPHORYLASE"/>
    <property type="match status" value="1"/>
</dbReference>
<comment type="caution">
    <text evidence="13">The sequence shown here is derived from an EMBL/GenBank/DDBJ whole genome shotgun (WGS) entry which is preliminary data.</text>
</comment>
<evidence type="ECO:0000256" key="3">
    <source>
        <dbReference type="ARBA" id="ARBA00006047"/>
    </source>
</evidence>
<dbReference type="AlphaFoldDB" id="A0A855X7S8"/>
<dbReference type="Gene3D" id="3.40.50.2000">
    <property type="entry name" value="Glycogen Phosphorylase B"/>
    <property type="match status" value="3"/>
</dbReference>
<dbReference type="NCBIfam" id="TIGR02094">
    <property type="entry name" value="more_P_ylases"/>
    <property type="match status" value="1"/>
</dbReference>
<dbReference type="GO" id="GO:0005975">
    <property type="term" value="P:carbohydrate metabolic process"/>
    <property type="evidence" value="ECO:0007669"/>
    <property type="project" value="InterPro"/>
</dbReference>
<evidence type="ECO:0000313" key="13">
    <source>
        <dbReference type="EMBL" id="PWB73005.1"/>
    </source>
</evidence>
<comment type="catalytic activity">
    <reaction evidence="1">
        <text>[(1-&gt;4)-alpha-D-glucosyl](n) + phosphate = [(1-&gt;4)-alpha-D-glucosyl](n-1) + alpha-D-glucose 1-phosphate</text>
        <dbReference type="Rhea" id="RHEA:41732"/>
        <dbReference type="Rhea" id="RHEA-COMP:9584"/>
        <dbReference type="Rhea" id="RHEA-COMP:9586"/>
        <dbReference type="ChEBI" id="CHEBI:15444"/>
        <dbReference type="ChEBI" id="CHEBI:43474"/>
        <dbReference type="ChEBI" id="CHEBI:58601"/>
        <dbReference type="EC" id="2.4.1.1"/>
    </reaction>
</comment>
<dbReference type="GO" id="GO:0030170">
    <property type="term" value="F:pyridoxal phosphate binding"/>
    <property type="evidence" value="ECO:0007669"/>
    <property type="project" value="InterPro"/>
</dbReference>
<evidence type="ECO:0000256" key="7">
    <source>
        <dbReference type="ARBA" id="ARBA00022679"/>
    </source>
</evidence>
<accession>A0A855X7S8</accession>
<dbReference type="GO" id="GO:0008184">
    <property type="term" value="F:glycogen phosphorylase activity"/>
    <property type="evidence" value="ECO:0007669"/>
    <property type="project" value="InterPro"/>
</dbReference>
<sequence length="854" mass="97930">MRVKQFLVLPKVPDRLKPLQEMANNLWYSWNWDIVRLFIRLDADMWEACYQNPVEMLSRLPQEALEKAAQDEAFLVSLDKIYQKYRDYLARKKWFHYKYGNLESRTVAYFSLEYGLDTGLPTYSGGLGVLSGDTLKSASDVGIPLVAVGLLYRYGYFKQTLSTDGWQQERYDENDWYHMPVELVKNEDDQPLRVSADLDGTPVQMQVWKVQVGLIPLYLLDTNIPENSSKAREITGMLYGGDKDMRIRQEIVLGIGGVRALKALKINADIFHCNEGHSWFLTLERLRVLMQEHGMSFSEASNYVWTTSVFTTHTPVPAGNERFDPVLVHRYLGDFVKQLGISWKDFLSLGRVNPSDESESFCMTVAALKYAASCNGVSKLHQRVSQEMWHNIWPNLPRAEVPIKGITNGVHISSWVSHDMSDLYESYFGPRYTERPGAPEVWDRVERIPDIELWRVHTRRRERLIFFARKRLVQQMARRSSTQLEMHEVESALDPQALTIGFARRFSTYKRGYLLFSDPARLEKIVNNDKFPVQVILAGKAHPLDTPGKEIIKKIVTLAAEPRFRQRIIFVEDYDINVARYLVQGVDVWLNTPRRPEEASGTSGMKAALNGAINFSILDGWWDEAYTDEVGFRIGSRDDLPNADLQDKLEAEALYNTLERQVVPLFYQRNGRDYPEDWTAMMKASILMAGKKFSAQRMVMDYTDVFYVPSIRAAAELSTNDFALNREVTGWLDKISSSWDRISIRDIRVPDVGPTVKLGQKIPVTLKVYLDSITPDDVRVEIISGRLSSQENLDTMSSVVARLTDKSSVPSDGVYEFTGEVTCQESGRFGVTARIVPQNEHLLHTKKPKLISWW</sequence>
<evidence type="ECO:0000256" key="1">
    <source>
        <dbReference type="ARBA" id="ARBA00001275"/>
    </source>
</evidence>
<dbReference type="Proteomes" id="UP000250918">
    <property type="component" value="Unassembled WGS sequence"/>
</dbReference>
<dbReference type="Pfam" id="PF11897">
    <property type="entry name" value="DUF3417"/>
    <property type="match status" value="1"/>
</dbReference>
<evidence type="ECO:0000259" key="12">
    <source>
        <dbReference type="Pfam" id="PF11897"/>
    </source>
</evidence>
<keyword evidence="7" id="KW-0808">Transferase</keyword>
<dbReference type="PIRSF" id="PIRSF000460">
    <property type="entry name" value="Pprylas_GlgP"/>
    <property type="match status" value="1"/>
</dbReference>
<evidence type="ECO:0000256" key="8">
    <source>
        <dbReference type="ARBA" id="ARBA00022898"/>
    </source>
</evidence>
<protein>
    <recommendedName>
        <fullName evidence="4">glycogen phosphorylase</fullName>
        <ecNumber evidence="4">2.4.1.1</ecNumber>
    </recommendedName>
</protein>
<evidence type="ECO:0000256" key="6">
    <source>
        <dbReference type="ARBA" id="ARBA00022676"/>
    </source>
</evidence>
<evidence type="ECO:0000256" key="4">
    <source>
        <dbReference type="ARBA" id="ARBA00012591"/>
    </source>
</evidence>
<reference evidence="13 14" key="1">
    <citation type="journal article" date="2018" name="ISME J.">
        <title>A methanotrophic archaeon couples anaerobic oxidation of methane to Fe(III) reduction.</title>
        <authorList>
            <person name="Cai C."/>
            <person name="Leu A.O."/>
            <person name="Xie G.J."/>
            <person name="Guo J."/>
            <person name="Feng Y."/>
            <person name="Zhao J.X."/>
            <person name="Tyson G.W."/>
            <person name="Yuan Z."/>
            <person name="Hu S."/>
        </authorList>
    </citation>
    <scope>NUCLEOTIDE SEQUENCE [LARGE SCALE GENOMIC DNA]</scope>
    <source>
        <strain evidence="13">FeB_12</strain>
    </source>
</reference>
<feature type="domain" description="DUF3417" evidence="12">
    <location>
        <begin position="12"/>
        <end position="118"/>
    </location>
</feature>
<dbReference type="Pfam" id="PF00343">
    <property type="entry name" value="Phosphorylase"/>
    <property type="match status" value="2"/>
</dbReference>
<dbReference type="InterPro" id="IPR024517">
    <property type="entry name" value="Glycogen_phosphorylase_DUF3417"/>
</dbReference>
<evidence type="ECO:0000256" key="11">
    <source>
        <dbReference type="PIRSR" id="PIRSR000460-1"/>
    </source>
</evidence>
<dbReference type="InterPro" id="IPR000811">
    <property type="entry name" value="Glyco_trans_35"/>
</dbReference>
<evidence type="ECO:0000256" key="10">
    <source>
        <dbReference type="ARBA" id="ARBA00025174"/>
    </source>
</evidence>
<organism evidence="13 14">
    <name type="scientific">candidate division GN15 bacterium</name>
    <dbReference type="NCBI Taxonomy" id="2072418"/>
    <lineage>
        <taxon>Bacteria</taxon>
        <taxon>candidate division GN15</taxon>
    </lineage>
</organism>
<name>A0A855X7S8_9BACT</name>
<keyword evidence="5" id="KW-0021">Allosteric enzyme</keyword>
<keyword evidence="8 11" id="KW-0663">Pyridoxal phosphate</keyword>